<evidence type="ECO:0000259" key="5">
    <source>
        <dbReference type="PROSITE" id="PS51078"/>
    </source>
</evidence>
<dbReference type="SUPFAM" id="SSF55781">
    <property type="entry name" value="GAF domain-like"/>
    <property type="match status" value="1"/>
</dbReference>
<dbReference type="InterPro" id="IPR014757">
    <property type="entry name" value="Tscrpt_reg_IclR_C"/>
</dbReference>
<dbReference type="PROSITE" id="PS51078">
    <property type="entry name" value="ICLR_ED"/>
    <property type="match status" value="1"/>
</dbReference>
<dbReference type="Pfam" id="PF01614">
    <property type="entry name" value="IclR_C"/>
    <property type="match status" value="1"/>
</dbReference>
<dbReference type="PANTHER" id="PTHR30136">
    <property type="entry name" value="HELIX-TURN-HELIX TRANSCRIPTIONAL REGULATOR, ICLR FAMILY"/>
    <property type="match status" value="1"/>
</dbReference>
<evidence type="ECO:0000256" key="1">
    <source>
        <dbReference type="ARBA" id="ARBA00023015"/>
    </source>
</evidence>
<dbReference type="Gene3D" id="3.30.450.40">
    <property type="match status" value="1"/>
</dbReference>
<dbReference type="SUPFAM" id="SSF46785">
    <property type="entry name" value="Winged helix' DNA-binding domain"/>
    <property type="match status" value="1"/>
</dbReference>
<keyword evidence="1" id="KW-0805">Transcription regulation</keyword>
<protein>
    <submittedName>
        <fullName evidence="6">Transcriptional regulator, IclR family, C-terminal domain protein</fullName>
    </submittedName>
</protein>
<evidence type="ECO:0000259" key="4">
    <source>
        <dbReference type="PROSITE" id="PS51077"/>
    </source>
</evidence>
<evidence type="ECO:0000256" key="2">
    <source>
        <dbReference type="ARBA" id="ARBA00023125"/>
    </source>
</evidence>
<dbReference type="Proteomes" id="UP000025756">
    <property type="component" value="Unassembled WGS sequence"/>
</dbReference>
<sequence length="311" mass="34339">MRKSIPSPWFAPLKYCYTIQSTEYTYLYGGCLPVHNAGKQVAAPLKTPMPAAAAALLAERADHPLYVASVEKGMRVLEAFDAARDSLSLTDIVQLTGMGKSAAQRFTHTWEALGYLAKDPQSRRYRLGPKVVELSYYFLRSDHLVSLAAPHLVALREHCGLAVNMSVLSGDDMIYLLRLPSRQLTLVEMLPGRRMPAWSNSAGRMLLSQRDDASVRDLLARAAPQPYTPRTQTDPQALLAEIRQAREDGYAITQDQVLLNQMGVATLLRDERRQPLAAISVTAAADEYPRARLVAEIVPQMLKAAYAICGA</sequence>
<keyword evidence="3" id="KW-0804">Transcription</keyword>
<comment type="caution">
    <text evidence="6">The sequence shown here is derived from an EMBL/GenBank/DDBJ whole genome shotgun (WGS) entry which is preliminary data.</text>
</comment>
<dbReference type="InterPro" id="IPR050707">
    <property type="entry name" value="HTH_MetabolicPath_Reg"/>
</dbReference>
<dbReference type="PANTHER" id="PTHR30136:SF34">
    <property type="entry name" value="TRANSCRIPTIONAL REGULATOR"/>
    <property type="match status" value="1"/>
</dbReference>
<dbReference type="Pfam" id="PF09339">
    <property type="entry name" value="HTH_IclR"/>
    <property type="match status" value="1"/>
</dbReference>
<dbReference type="EMBL" id="JGWH01000087">
    <property type="protein sequence ID" value="KCV35182.1"/>
    <property type="molecule type" value="Genomic_DNA"/>
</dbReference>
<dbReference type="InterPro" id="IPR036390">
    <property type="entry name" value="WH_DNA-bd_sf"/>
</dbReference>
<gene>
    <name evidence="6" type="ORF">L490_4816</name>
</gene>
<feature type="domain" description="IclR-ED" evidence="5">
    <location>
        <begin position="130"/>
        <end position="311"/>
    </location>
</feature>
<dbReference type="PROSITE" id="PS51077">
    <property type="entry name" value="HTH_ICLR"/>
    <property type="match status" value="1"/>
</dbReference>
<organism evidence="6 7">
    <name type="scientific">Bordetella bronchiseptica 00-P-2796</name>
    <dbReference type="NCBI Taxonomy" id="1331199"/>
    <lineage>
        <taxon>Bacteria</taxon>
        <taxon>Pseudomonadati</taxon>
        <taxon>Pseudomonadota</taxon>
        <taxon>Betaproteobacteria</taxon>
        <taxon>Burkholderiales</taxon>
        <taxon>Alcaligenaceae</taxon>
        <taxon>Bordetella</taxon>
    </lineage>
</organism>
<evidence type="ECO:0000313" key="6">
    <source>
        <dbReference type="EMBL" id="KCV35182.1"/>
    </source>
</evidence>
<dbReference type="SMART" id="SM00346">
    <property type="entry name" value="HTH_ICLR"/>
    <property type="match status" value="1"/>
</dbReference>
<dbReference type="InterPro" id="IPR029016">
    <property type="entry name" value="GAF-like_dom_sf"/>
</dbReference>
<evidence type="ECO:0000256" key="3">
    <source>
        <dbReference type="ARBA" id="ARBA00023163"/>
    </source>
</evidence>
<name>A0ABR4RFB8_BORBO</name>
<feature type="domain" description="HTH iclR-type" evidence="4">
    <location>
        <begin position="67"/>
        <end position="129"/>
    </location>
</feature>
<reference evidence="6 7" key="1">
    <citation type="submission" date="2014-03" db="EMBL/GenBank/DDBJ databases">
        <title>Genome sequence of Bordetella bronchiseptica.</title>
        <authorList>
            <person name="Harvill E."/>
            <person name="Goodfield L.L."/>
            <person name="Ivanov Y.V."/>
            <person name="Meyer J.A."/>
            <person name="Muse S.J."/>
            <person name="Jacobs N."/>
            <person name="Bendor L."/>
            <person name="Smallridge W.E."/>
            <person name="Brinkac L.M."/>
            <person name="Sanka R."/>
            <person name="Kim M."/>
            <person name="Losada L."/>
        </authorList>
    </citation>
    <scope>NUCLEOTIDE SEQUENCE [LARGE SCALE GENOMIC DNA]</scope>
    <source>
        <strain evidence="6 7">00-P-2796</strain>
    </source>
</reference>
<keyword evidence="2" id="KW-0238">DNA-binding</keyword>
<accession>A0ABR4RFB8</accession>
<dbReference type="InterPro" id="IPR005471">
    <property type="entry name" value="Tscrpt_reg_IclR_N"/>
</dbReference>
<proteinExistence type="predicted"/>
<dbReference type="Gene3D" id="1.10.10.10">
    <property type="entry name" value="Winged helix-like DNA-binding domain superfamily/Winged helix DNA-binding domain"/>
    <property type="match status" value="1"/>
</dbReference>
<evidence type="ECO:0000313" key="7">
    <source>
        <dbReference type="Proteomes" id="UP000025756"/>
    </source>
</evidence>
<dbReference type="InterPro" id="IPR036388">
    <property type="entry name" value="WH-like_DNA-bd_sf"/>
</dbReference>
<keyword evidence="7" id="KW-1185">Reference proteome</keyword>